<dbReference type="PANTHER" id="PTHR48098:SF3">
    <property type="entry name" value="IRON(III) ENTEROBACTIN ESTERASE"/>
    <property type="match status" value="1"/>
</dbReference>
<dbReference type="SUPFAM" id="SSF53474">
    <property type="entry name" value="alpha/beta-Hydrolases"/>
    <property type="match status" value="1"/>
</dbReference>
<dbReference type="Gene3D" id="3.40.50.1820">
    <property type="entry name" value="alpha/beta hydrolase"/>
    <property type="match status" value="1"/>
</dbReference>
<organism evidence="1 2">
    <name type="scientific">Selenomonas ruminantium</name>
    <dbReference type="NCBI Taxonomy" id="971"/>
    <lineage>
        <taxon>Bacteria</taxon>
        <taxon>Bacillati</taxon>
        <taxon>Bacillota</taxon>
        <taxon>Negativicutes</taxon>
        <taxon>Selenomonadales</taxon>
        <taxon>Selenomonadaceae</taxon>
        <taxon>Selenomonas</taxon>
    </lineage>
</organism>
<dbReference type="InterPro" id="IPR000801">
    <property type="entry name" value="Esterase-like"/>
</dbReference>
<evidence type="ECO:0000313" key="2">
    <source>
        <dbReference type="Proteomes" id="UP000184263"/>
    </source>
</evidence>
<dbReference type="InterPro" id="IPR029058">
    <property type="entry name" value="AB_hydrolase_fold"/>
</dbReference>
<dbReference type="PANTHER" id="PTHR48098">
    <property type="entry name" value="ENTEROCHELIN ESTERASE-RELATED"/>
    <property type="match status" value="1"/>
</dbReference>
<gene>
    <name evidence="1" type="ORF">SAMN05216582_11538</name>
</gene>
<dbReference type="Pfam" id="PF00756">
    <property type="entry name" value="Esterase"/>
    <property type="match status" value="1"/>
</dbReference>
<protein>
    <submittedName>
        <fullName evidence="1">Esterase/lipase superfamily enzyme</fullName>
    </submittedName>
</protein>
<dbReference type="AlphaFoldDB" id="A0A1M6UXL1"/>
<proteinExistence type="predicted"/>
<dbReference type="EMBL" id="FRBC01000015">
    <property type="protein sequence ID" value="SHK73940.1"/>
    <property type="molecule type" value="Genomic_DNA"/>
</dbReference>
<accession>A0A1M6UXL1</accession>
<evidence type="ECO:0000313" key="1">
    <source>
        <dbReference type="EMBL" id="SHK73940.1"/>
    </source>
</evidence>
<name>A0A1M6UXL1_SELRU</name>
<dbReference type="Proteomes" id="UP000184263">
    <property type="component" value="Unassembled WGS sequence"/>
</dbReference>
<dbReference type="InterPro" id="IPR050583">
    <property type="entry name" value="Mycobacterial_A85_antigen"/>
</dbReference>
<sequence>MLRIFLGKTSFLCQQKTYGEGRDDMEKQYVSRFSNNLQHNMGIRIYGQGGTPVLVFPTQDAMSDNFENFGMLDTLADYLDRGRIQLFCVDTVDIETWSNVWGDKDWRAGHQEAYYNYIIDEVLPYIREVNGTGELPLAAGCSLGGMHAAIVFLRRPELFGGMLSLSGVYDAKFFFDGWLNPVLYDNSPIDFLSNMDNNHSYIAQYNEKPLILCVGQGAWEDEGRRTTAIMRDIFAAKGIQGTVDFWGYDVDHDWYWWKQQIRYFLPQLLHEN</sequence>
<reference evidence="1 2" key="1">
    <citation type="submission" date="2016-11" db="EMBL/GenBank/DDBJ databases">
        <authorList>
            <person name="Jaros S."/>
            <person name="Januszkiewicz K."/>
            <person name="Wedrychowicz H."/>
        </authorList>
    </citation>
    <scope>NUCLEOTIDE SEQUENCE [LARGE SCALE GENOMIC DNA]</scope>
    <source>
        <strain evidence="1 2">HD4</strain>
    </source>
</reference>